<dbReference type="PRINTS" id="PR02062">
    <property type="entry name" value="CENTROSOME78"/>
</dbReference>
<dbReference type="Pfam" id="PF13516">
    <property type="entry name" value="LRR_6"/>
    <property type="match status" value="1"/>
</dbReference>
<dbReference type="Gene3D" id="3.80.10.10">
    <property type="entry name" value="Ribonuclease Inhibitor"/>
    <property type="match status" value="2"/>
</dbReference>
<dbReference type="InterPro" id="IPR026212">
    <property type="entry name" value="Cep78"/>
</dbReference>
<dbReference type="EMBL" id="GBHO01005336">
    <property type="protein sequence ID" value="JAG38268.1"/>
    <property type="molecule type" value="Transcribed_RNA"/>
</dbReference>
<feature type="compositionally biased region" description="Polar residues" evidence="1">
    <location>
        <begin position="10"/>
        <end position="21"/>
    </location>
</feature>
<gene>
    <name evidence="2" type="ORF">CM83_28378</name>
</gene>
<reference evidence="2" key="1">
    <citation type="journal article" date="2014" name="PLoS ONE">
        <title>Transcriptome-Based Identification of ABC Transporters in the Western Tarnished Plant Bug Lygus hesperus.</title>
        <authorList>
            <person name="Hull J.J."/>
            <person name="Chaney K."/>
            <person name="Geib S.M."/>
            <person name="Fabrick J.A."/>
            <person name="Brent C.S."/>
            <person name="Walsh D."/>
            <person name="Lavine L.C."/>
        </authorList>
    </citation>
    <scope>NUCLEOTIDE SEQUENCE</scope>
</reference>
<dbReference type="SUPFAM" id="SSF52047">
    <property type="entry name" value="RNI-like"/>
    <property type="match status" value="1"/>
</dbReference>
<reference evidence="2" key="2">
    <citation type="submission" date="2014-07" db="EMBL/GenBank/DDBJ databases">
        <authorList>
            <person name="Hull J."/>
        </authorList>
    </citation>
    <scope>NUCLEOTIDE SEQUENCE</scope>
</reference>
<dbReference type="GO" id="GO:0036064">
    <property type="term" value="C:ciliary basal body"/>
    <property type="evidence" value="ECO:0007669"/>
    <property type="project" value="TreeGrafter"/>
</dbReference>
<feature type="region of interest" description="Disordered" evidence="1">
    <location>
        <begin position="1"/>
        <end position="23"/>
    </location>
</feature>
<dbReference type="SMART" id="SM00368">
    <property type="entry name" value="LRR_RI"/>
    <property type="match status" value="4"/>
</dbReference>
<feature type="region of interest" description="Disordered" evidence="1">
    <location>
        <begin position="550"/>
        <end position="572"/>
    </location>
</feature>
<dbReference type="GO" id="GO:0044782">
    <property type="term" value="P:cilium organization"/>
    <property type="evidence" value="ECO:0007669"/>
    <property type="project" value="TreeGrafter"/>
</dbReference>
<name>A0A0A9Z4K5_LYGHE</name>
<sequence length="655" mass="73448">MVVLDKDSVASHSTGFTTSTGARVKEEDSSKHFINSYEAICKRSHTHPLKEVKVASSSVKGSLDLIVDKVKFNDWKSLLRAVSCDRSLHSIAFKSRILHGAVDEDIVTDRQARELKKGPVLFTVVMLRKFIDACLNCLEHSKTLRMYQLEKIPLAMDLVADLSLGLTKTCCVQKLILVGCRLGDEGCFHITEAVKKIPSIRILDLSSNDITPKGARHLANLIKFQDITRYNECWKHSLRCREVNTEAIPGLRRFSINDNHEVTDQGLKYIIEALYDDNWIKAIDMQNCGITDWGCSIVQKLLETNKEIVVFDIRKNDIVNMTAIASIISILGTHTKETDITEFGWMDIDNPLSGSSEDSSSGGGSCSSYNLAYANEKVAKYVETTVSLGNNPLRAIQSAVALTSVTEKTKRPQRQLKFSKPVERSASTALMKRTSNSSELALALPKTQNLPTQDYHMKINAQKYATNSVKTGNNNNPQRQLSLTNVPNPVVKKSILRATRSVERAPSKYNSHDYPSDAPLISEETYDVKVERRPERISTSKTFVREEVTKQTMERGRTHVKSSGSSLVEPHNALDSNDKIELALQQLFKTFGESVNDKSESKCSLNQLSQDLTPSLSMEDFKSDGNSYRKANRRIKETKQVCCLYFNRLEDGYED</sequence>
<dbReference type="GO" id="GO:0005813">
    <property type="term" value="C:centrosome"/>
    <property type="evidence" value="ECO:0007669"/>
    <property type="project" value="TreeGrafter"/>
</dbReference>
<dbReference type="PANTHER" id="PTHR24110">
    <property type="entry name" value="CENTROSOMAL PROTEIN OF 78 KDA"/>
    <property type="match status" value="1"/>
</dbReference>
<proteinExistence type="predicted"/>
<evidence type="ECO:0000256" key="1">
    <source>
        <dbReference type="SAM" id="MobiDB-lite"/>
    </source>
</evidence>
<reference evidence="3" key="3">
    <citation type="submission" date="2014-09" db="EMBL/GenBank/DDBJ databases">
        <authorList>
            <person name="Magalhaes I.L.F."/>
            <person name="Oliveira U."/>
            <person name="Santos F.R."/>
            <person name="Vidigal T.H.D.A."/>
            <person name="Brescovit A.D."/>
            <person name="Santos A.J."/>
        </authorList>
    </citation>
    <scope>NUCLEOTIDE SEQUENCE</scope>
</reference>
<accession>A0A0A9Z4K5</accession>
<dbReference type="InterPro" id="IPR032675">
    <property type="entry name" value="LRR_dom_sf"/>
</dbReference>
<dbReference type="EMBL" id="GBRD01015040">
    <property type="protein sequence ID" value="JAG50786.1"/>
    <property type="molecule type" value="Transcribed_RNA"/>
</dbReference>
<dbReference type="InterPro" id="IPR001611">
    <property type="entry name" value="Leu-rich_rpt"/>
</dbReference>
<dbReference type="AlphaFoldDB" id="A0A0A9Z4K5"/>
<evidence type="ECO:0008006" key="4">
    <source>
        <dbReference type="Google" id="ProtNLM"/>
    </source>
</evidence>
<organism evidence="2">
    <name type="scientific">Lygus hesperus</name>
    <name type="common">Western plant bug</name>
    <dbReference type="NCBI Taxonomy" id="30085"/>
    <lineage>
        <taxon>Eukaryota</taxon>
        <taxon>Metazoa</taxon>
        <taxon>Ecdysozoa</taxon>
        <taxon>Arthropoda</taxon>
        <taxon>Hexapoda</taxon>
        <taxon>Insecta</taxon>
        <taxon>Pterygota</taxon>
        <taxon>Neoptera</taxon>
        <taxon>Paraneoptera</taxon>
        <taxon>Hemiptera</taxon>
        <taxon>Heteroptera</taxon>
        <taxon>Panheteroptera</taxon>
        <taxon>Cimicomorpha</taxon>
        <taxon>Miridae</taxon>
        <taxon>Mirini</taxon>
        <taxon>Lygus</taxon>
    </lineage>
</organism>
<evidence type="ECO:0000313" key="2">
    <source>
        <dbReference type="EMBL" id="JAG38268.1"/>
    </source>
</evidence>
<protein>
    <recommendedName>
        <fullName evidence="4">Protein Cep78</fullName>
    </recommendedName>
</protein>
<dbReference type="PANTHER" id="PTHR24110:SF3">
    <property type="entry name" value="CENTROSOMAL PROTEIN OF 78 KDA"/>
    <property type="match status" value="1"/>
</dbReference>
<evidence type="ECO:0000313" key="3">
    <source>
        <dbReference type="EMBL" id="JAG50786.1"/>
    </source>
</evidence>